<dbReference type="GO" id="GO:0071949">
    <property type="term" value="F:FAD binding"/>
    <property type="evidence" value="ECO:0007669"/>
    <property type="project" value="TreeGrafter"/>
</dbReference>
<protein>
    <submittedName>
        <fullName evidence="8">Sulfide:quinone oxidoreductase</fullName>
    </submittedName>
</protein>
<dbReference type="FunFam" id="3.50.50.60:FF:000034">
    <property type="entry name" value="sulfide:quinone oxidoreductase, mitochondrial"/>
    <property type="match status" value="1"/>
</dbReference>
<evidence type="ECO:0000256" key="1">
    <source>
        <dbReference type="ARBA" id="ARBA00001974"/>
    </source>
</evidence>
<dbReference type="InterPro" id="IPR015904">
    <property type="entry name" value="Sulphide_quinone_reductase"/>
</dbReference>
<dbReference type="InterPro" id="IPR023753">
    <property type="entry name" value="FAD/NAD-binding_dom"/>
</dbReference>
<keyword evidence="2" id="KW-0285">Flavoprotein</keyword>
<evidence type="ECO:0000313" key="9">
    <source>
        <dbReference type="Proteomes" id="UP000245639"/>
    </source>
</evidence>
<keyword evidence="5" id="KW-0809">Transit peptide</keyword>
<accession>A0A2U1F2G1</accession>
<dbReference type="Pfam" id="PF07992">
    <property type="entry name" value="Pyr_redox_2"/>
    <property type="match status" value="1"/>
</dbReference>
<comment type="cofactor">
    <cofactor evidence="1">
        <name>FAD</name>
        <dbReference type="ChEBI" id="CHEBI:57692"/>
    </cofactor>
</comment>
<dbReference type="Gene3D" id="3.50.50.60">
    <property type="entry name" value="FAD/NAD(P)-binding domain"/>
    <property type="match status" value="2"/>
</dbReference>
<evidence type="ECO:0000256" key="6">
    <source>
        <dbReference type="ARBA" id="ARBA00023002"/>
    </source>
</evidence>
<keyword evidence="4" id="KW-0274">FAD</keyword>
<dbReference type="GO" id="GO:0070224">
    <property type="term" value="F:sulfide:quinone oxidoreductase activity"/>
    <property type="evidence" value="ECO:0007669"/>
    <property type="project" value="TreeGrafter"/>
</dbReference>
<evidence type="ECO:0000256" key="5">
    <source>
        <dbReference type="ARBA" id="ARBA00022946"/>
    </source>
</evidence>
<keyword evidence="3" id="KW-0874">Quinone</keyword>
<sequence length="398" mass="43250">MARQHKIVIIGGGSAGITVAARLRRAGETDVAVIEPAMTHYYQPLWTLVGGGTAPVEESARAMASVMPGGVTWLTDAAAEVDPDAGEVTLAGGETVRYDHLVVCPGIQLDWAKIAGLGDTLGRDGVSSNYAYELAPATWKFIRETRSGTAVFGMPAGPIKCAGAPQKIAYLAADHWRQQGVLENIDVHLVLPTPGMFGVKVFSDALERVVDDYGITVHFTSEVTHVDAAHREATVTDVNTRETTTLPYDVMHLVPPQSAPDWIKKGPLADAENPNGYVEIDKHTMRHARYGNVFSLGDAGSSPNSKTGAAIRKQAPVVVENLRAVIAGREPTARYEGYSSCPLTTSRSEMLLAEFDYSLTPKPSFPLIDTTRPRRDMWYLKRYGLPFLYWNLMLRGLA</sequence>
<dbReference type="PANTHER" id="PTHR10632:SF2">
    <property type="entry name" value="SULFIDE:QUINONE OXIDOREDUCTASE, MITOCHONDRIAL"/>
    <property type="match status" value="1"/>
</dbReference>
<dbReference type="InterPro" id="IPR036188">
    <property type="entry name" value="FAD/NAD-bd_sf"/>
</dbReference>
<dbReference type="GO" id="GO:0070221">
    <property type="term" value="P:sulfide oxidation, using sulfide:quinone oxidoreductase"/>
    <property type="evidence" value="ECO:0007669"/>
    <property type="project" value="TreeGrafter"/>
</dbReference>
<gene>
    <name evidence="8" type="ORF">C8D89_113112</name>
</gene>
<dbReference type="GO" id="GO:0048038">
    <property type="term" value="F:quinone binding"/>
    <property type="evidence" value="ECO:0007669"/>
    <property type="project" value="UniProtKB-KW"/>
</dbReference>
<name>A0A2U1F2G1_9PSEU</name>
<evidence type="ECO:0000259" key="7">
    <source>
        <dbReference type="Pfam" id="PF07992"/>
    </source>
</evidence>
<evidence type="ECO:0000256" key="2">
    <source>
        <dbReference type="ARBA" id="ARBA00022630"/>
    </source>
</evidence>
<reference evidence="8 9" key="1">
    <citation type="submission" date="2018-04" db="EMBL/GenBank/DDBJ databases">
        <title>Genomic Encyclopedia of Type Strains, Phase IV (KMG-IV): sequencing the most valuable type-strain genomes for metagenomic binning, comparative biology and taxonomic classification.</title>
        <authorList>
            <person name="Goeker M."/>
        </authorList>
    </citation>
    <scope>NUCLEOTIDE SEQUENCE [LARGE SCALE GENOMIC DNA]</scope>
    <source>
        <strain evidence="8 9">DSM 45771</strain>
    </source>
</reference>
<dbReference type="SUPFAM" id="SSF51905">
    <property type="entry name" value="FAD/NAD(P)-binding domain"/>
    <property type="match status" value="2"/>
</dbReference>
<dbReference type="RefSeq" id="WP_116710125.1">
    <property type="nucleotide sequence ID" value="NZ_QEKW01000013.1"/>
</dbReference>
<dbReference type="PRINTS" id="PR00420">
    <property type="entry name" value="RNGMNOXGNASE"/>
</dbReference>
<dbReference type="AlphaFoldDB" id="A0A2U1F2G1"/>
<dbReference type="EMBL" id="QEKW01000013">
    <property type="protein sequence ID" value="PVZ06374.1"/>
    <property type="molecule type" value="Genomic_DNA"/>
</dbReference>
<keyword evidence="6" id="KW-0560">Oxidoreductase</keyword>
<comment type="caution">
    <text evidence="8">The sequence shown here is derived from an EMBL/GenBank/DDBJ whole genome shotgun (WGS) entry which is preliminary data.</text>
</comment>
<dbReference type="Proteomes" id="UP000245639">
    <property type="component" value="Unassembled WGS sequence"/>
</dbReference>
<dbReference type="PANTHER" id="PTHR10632">
    <property type="entry name" value="SULFIDE:QUINONE OXIDOREDUCTASE"/>
    <property type="match status" value="1"/>
</dbReference>
<evidence type="ECO:0000256" key="4">
    <source>
        <dbReference type="ARBA" id="ARBA00022827"/>
    </source>
</evidence>
<evidence type="ECO:0000313" key="8">
    <source>
        <dbReference type="EMBL" id="PVZ06374.1"/>
    </source>
</evidence>
<proteinExistence type="predicted"/>
<evidence type="ECO:0000256" key="3">
    <source>
        <dbReference type="ARBA" id="ARBA00022719"/>
    </source>
</evidence>
<keyword evidence="9" id="KW-1185">Reference proteome</keyword>
<dbReference type="OrthoDB" id="3248171at2"/>
<feature type="domain" description="FAD/NAD(P)-binding" evidence="7">
    <location>
        <begin position="6"/>
        <end position="302"/>
    </location>
</feature>
<organism evidence="8 9">
    <name type="scientific">Actinomycetospora cinnamomea</name>
    <dbReference type="NCBI Taxonomy" id="663609"/>
    <lineage>
        <taxon>Bacteria</taxon>
        <taxon>Bacillati</taxon>
        <taxon>Actinomycetota</taxon>
        <taxon>Actinomycetes</taxon>
        <taxon>Pseudonocardiales</taxon>
        <taxon>Pseudonocardiaceae</taxon>
        <taxon>Actinomycetospora</taxon>
    </lineage>
</organism>